<proteinExistence type="predicted"/>
<keyword evidence="4" id="KW-1185">Reference proteome</keyword>
<feature type="domain" description="Transposase Tc1-like" evidence="2">
    <location>
        <begin position="29"/>
        <end position="94"/>
    </location>
</feature>
<dbReference type="Proteomes" id="UP000499080">
    <property type="component" value="Unassembled WGS sequence"/>
</dbReference>
<dbReference type="GO" id="GO:0006313">
    <property type="term" value="P:DNA transposition"/>
    <property type="evidence" value="ECO:0007669"/>
    <property type="project" value="InterPro"/>
</dbReference>
<name>A0A4Y2CY87_ARAVE</name>
<dbReference type="GO" id="GO:0015074">
    <property type="term" value="P:DNA integration"/>
    <property type="evidence" value="ECO:0007669"/>
    <property type="project" value="InterPro"/>
</dbReference>
<gene>
    <name evidence="3" type="ORF">AVEN_87680_1</name>
</gene>
<evidence type="ECO:0000313" key="3">
    <source>
        <dbReference type="EMBL" id="GBM09069.1"/>
    </source>
</evidence>
<evidence type="ECO:0000256" key="1">
    <source>
        <dbReference type="SAM" id="MobiDB-lite"/>
    </source>
</evidence>
<accession>A0A4Y2CY87</accession>
<dbReference type="EMBL" id="BGPR01000264">
    <property type="protein sequence ID" value="GBM09069.1"/>
    <property type="molecule type" value="Genomic_DNA"/>
</dbReference>
<feature type="region of interest" description="Disordered" evidence="1">
    <location>
        <begin position="1"/>
        <end position="24"/>
    </location>
</feature>
<sequence length="96" mass="11576">MNAYRMQRKTTSANNNCERNSKLSERGRRILKRIVNSENKKKTDKVAPELNQHVHIPLSTKTFRRELHKQKIYSRVAIPKPFLTDVNEKRRLRWYN</sequence>
<dbReference type="OrthoDB" id="6433509at2759"/>
<comment type="caution">
    <text evidence="3">The sequence shown here is derived from an EMBL/GenBank/DDBJ whole genome shotgun (WGS) entry which is preliminary data.</text>
</comment>
<evidence type="ECO:0000313" key="4">
    <source>
        <dbReference type="Proteomes" id="UP000499080"/>
    </source>
</evidence>
<feature type="compositionally biased region" description="Polar residues" evidence="1">
    <location>
        <begin position="9"/>
        <end position="18"/>
    </location>
</feature>
<reference evidence="3 4" key="1">
    <citation type="journal article" date="2019" name="Sci. Rep.">
        <title>Orb-weaving spider Araneus ventricosus genome elucidates the spidroin gene catalogue.</title>
        <authorList>
            <person name="Kono N."/>
            <person name="Nakamura H."/>
            <person name="Ohtoshi R."/>
            <person name="Moran D.A.P."/>
            <person name="Shinohara A."/>
            <person name="Yoshida Y."/>
            <person name="Fujiwara M."/>
            <person name="Mori M."/>
            <person name="Tomita M."/>
            <person name="Arakawa K."/>
        </authorList>
    </citation>
    <scope>NUCLEOTIDE SEQUENCE [LARGE SCALE GENOMIC DNA]</scope>
</reference>
<organism evidence="3 4">
    <name type="scientific">Araneus ventricosus</name>
    <name type="common">Orbweaver spider</name>
    <name type="synonym">Epeira ventricosa</name>
    <dbReference type="NCBI Taxonomy" id="182803"/>
    <lineage>
        <taxon>Eukaryota</taxon>
        <taxon>Metazoa</taxon>
        <taxon>Ecdysozoa</taxon>
        <taxon>Arthropoda</taxon>
        <taxon>Chelicerata</taxon>
        <taxon>Arachnida</taxon>
        <taxon>Araneae</taxon>
        <taxon>Araneomorphae</taxon>
        <taxon>Entelegynae</taxon>
        <taxon>Araneoidea</taxon>
        <taxon>Araneidae</taxon>
        <taxon>Araneus</taxon>
    </lineage>
</organism>
<protein>
    <recommendedName>
        <fullName evidence="2">Transposase Tc1-like domain-containing protein</fullName>
    </recommendedName>
</protein>
<dbReference type="InterPro" id="IPR002492">
    <property type="entry name" value="Transposase_Tc1-like"/>
</dbReference>
<dbReference type="GO" id="GO:0003677">
    <property type="term" value="F:DNA binding"/>
    <property type="evidence" value="ECO:0007669"/>
    <property type="project" value="InterPro"/>
</dbReference>
<dbReference type="AlphaFoldDB" id="A0A4Y2CY87"/>
<dbReference type="Pfam" id="PF01498">
    <property type="entry name" value="HTH_Tnp_Tc3_2"/>
    <property type="match status" value="1"/>
</dbReference>
<evidence type="ECO:0000259" key="2">
    <source>
        <dbReference type="Pfam" id="PF01498"/>
    </source>
</evidence>